<name>A0A101M098_PICGL</name>
<dbReference type="EMBL" id="LKAM01000005">
    <property type="protein sequence ID" value="KUM48523.1"/>
    <property type="molecule type" value="Genomic_DNA"/>
</dbReference>
<organism evidence="1">
    <name type="scientific">Picea glauca</name>
    <name type="common">White spruce</name>
    <name type="synonym">Pinus glauca</name>
    <dbReference type="NCBI Taxonomy" id="3330"/>
    <lineage>
        <taxon>Eukaryota</taxon>
        <taxon>Viridiplantae</taxon>
        <taxon>Streptophyta</taxon>
        <taxon>Embryophyta</taxon>
        <taxon>Tracheophyta</taxon>
        <taxon>Spermatophyta</taxon>
        <taxon>Pinopsida</taxon>
        <taxon>Pinidae</taxon>
        <taxon>Conifers I</taxon>
        <taxon>Pinales</taxon>
        <taxon>Pinaceae</taxon>
        <taxon>Picea</taxon>
    </lineage>
</organism>
<comment type="caution">
    <text evidence="1">The sequence shown here is derived from an EMBL/GenBank/DDBJ whole genome shotgun (WGS) entry which is preliminary data.</text>
</comment>
<proteinExistence type="predicted"/>
<reference evidence="1" key="1">
    <citation type="journal article" date="2015" name="Genome Biol. Evol.">
        <title>Organellar Genomes of White Spruce (Picea glauca): Assembly and Annotation.</title>
        <authorList>
            <person name="Jackman S.D."/>
            <person name="Warren R.L."/>
            <person name="Gibb E.A."/>
            <person name="Vandervalk B.P."/>
            <person name="Mohamadi H."/>
            <person name="Chu J."/>
            <person name="Raymond A."/>
            <person name="Pleasance S."/>
            <person name="Coope R."/>
            <person name="Wildung M.R."/>
            <person name="Ritland C.E."/>
            <person name="Bousquet J."/>
            <person name="Jones S.J."/>
            <person name="Bohlmann J."/>
            <person name="Birol I."/>
        </authorList>
    </citation>
    <scope>NUCLEOTIDE SEQUENCE [LARGE SCALE GENOMIC DNA]</scope>
    <source>
        <tissue evidence="1">Flushing bud</tissue>
    </source>
</reference>
<keyword evidence="1" id="KW-0496">Mitochondrion</keyword>
<evidence type="ECO:0000313" key="1">
    <source>
        <dbReference type="EMBL" id="KUM48523.1"/>
    </source>
</evidence>
<dbReference type="AlphaFoldDB" id="A0A101M098"/>
<gene>
    <name evidence="1" type="ORF">ABT39_MTgene4538</name>
</gene>
<protein>
    <submittedName>
        <fullName evidence="1">Uncharacterized protein</fullName>
    </submittedName>
</protein>
<sequence>MGITAIIDEMVRASLSQVKKSCLRAVPLGMSVFESRCLRAEAIAASRVCPTLAHKDW</sequence>
<accession>A0A101M098</accession>
<geneLocation type="mitochondrion" evidence="1"/>